<keyword evidence="4" id="KW-0732">Signal</keyword>
<keyword evidence="2 7" id="KW-0808">Transferase</keyword>
<protein>
    <submittedName>
        <fullName evidence="7">Exopolysaccharide phosphotransferase</fullName>
    </submittedName>
</protein>
<evidence type="ECO:0000313" key="8">
    <source>
        <dbReference type="Proteomes" id="UP000243579"/>
    </source>
</evidence>
<keyword evidence="3" id="KW-0812">Transmembrane</keyword>
<feature type="transmembrane region" description="Helical" evidence="3">
    <location>
        <begin position="425"/>
        <end position="449"/>
    </location>
</feature>
<name>A0A1V9ZH64_ACHHY</name>
<evidence type="ECO:0000313" key="7">
    <source>
        <dbReference type="EMBL" id="OQR97241.1"/>
    </source>
</evidence>
<feature type="chain" id="PRO_5012574050" evidence="4">
    <location>
        <begin position="20"/>
        <end position="465"/>
    </location>
</feature>
<dbReference type="GO" id="GO:0016772">
    <property type="term" value="F:transferase activity, transferring phosphorus-containing groups"/>
    <property type="evidence" value="ECO:0007669"/>
    <property type="project" value="InterPro"/>
</dbReference>
<dbReference type="STRING" id="1202772.A0A1V9ZH64"/>
<feature type="signal peptide" evidence="4">
    <location>
        <begin position="1"/>
        <end position="19"/>
    </location>
</feature>
<dbReference type="Proteomes" id="UP000243579">
    <property type="component" value="Unassembled WGS sequence"/>
</dbReference>
<keyword evidence="3" id="KW-0472">Membrane</keyword>
<organism evidence="7 8">
    <name type="scientific">Achlya hypogyna</name>
    <name type="common">Oomycete</name>
    <name type="synonym">Protoachlya hypogyna</name>
    <dbReference type="NCBI Taxonomy" id="1202772"/>
    <lineage>
        <taxon>Eukaryota</taxon>
        <taxon>Sar</taxon>
        <taxon>Stramenopiles</taxon>
        <taxon>Oomycota</taxon>
        <taxon>Saprolegniomycetes</taxon>
        <taxon>Saprolegniales</taxon>
        <taxon>Achlyaceae</taxon>
        <taxon>Achlya</taxon>
    </lineage>
</organism>
<evidence type="ECO:0000256" key="3">
    <source>
        <dbReference type="SAM" id="Phobius"/>
    </source>
</evidence>
<evidence type="ECO:0000256" key="4">
    <source>
        <dbReference type="SAM" id="SignalP"/>
    </source>
</evidence>
<reference evidence="7 8" key="1">
    <citation type="journal article" date="2014" name="Genome Biol. Evol.">
        <title>The secreted proteins of Achlya hypogyna and Thraustotheca clavata identify the ancestral oomycete secretome and reveal gene acquisitions by horizontal gene transfer.</title>
        <authorList>
            <person name="Misner I."/>
            <person name="Blouin N."/>
            <person name="Leonard G."/>
            <person name="Richards T.A."/>
            <person name="Lane C.E."/>
        </authorList>
    </citation>
    <scope>NUCLEOTIDE SEQUENCE [LARGE SCALE GENOMIC DNA]</scope>
    <source>
        <strain evidence="7 8">ATCC 48635</strain>
    </source>
</reference>
<dbReference type="GO" id="GO:0005794">
    <property type="term" value="C:Golgi apparatus"/>
    <property type="evidence" value="ECO:0007669"/>
    <property type="project" value="TreeGrafter"/>
</dbReference>
<dbReference type="PANTHER" id="PTHR24045">
    <property type="match status" value="1"/>
</dbReference>
<keyword evidence="8" id="KW-1185">Reference proteome</keyword>
<comment type="similarity">
    <text evidence="1">Belongs to the stealth family.</text>
</comment>
<dbReference type="InterPro" id="IPR047141">
    <property type="entry name" value="Stealth"/>
</dbReference>
<comment type="caution">
    <text evidence="7">The sequence shown here is derived from an EMBL/GenBank/DDBJ whole genome shotgun (WGS) entry which is preliminary data.</text>
</comment>
<evidence type="ECO:0000259" key="5">
    <source>
        <dbReference type="Pfam" id="PF11380"/>
    </source>
</evidence>
<evidence type="ECO:0000256" key="2">
    <source>
        <dbReference type="ARBA" id="ARBA00022679"/>
    </source>
</evidence>
<accession>A0A1V9ZH64</accession>
<feature type="domain" description="Stealth protein CR3 conserved region 3" evidence="6">
    <location>
        <begin position="233"/>
        <end position="283"/>
    </location>
</feature>
<dbReference type="EMBL" id="JNBR01000120">
    <property type="protein sequence ID" value="OQR97241.1"/>
    <property type="molecule type" value="Genomic_DNA"/>
</dbReference>
<gene>
    <name evidence="7" type="ORF">ACHHYP_20611</name>
</gene>
<dbReference type="AlphaFoldDB" id="A0A1V9ZH64"/>
<dbReference type="PANTHER" id="PTHR24045:SF0">
    <property type="entry name" value="N-ACETYLGLUCOSAMINE-1-PHOSPHOTRANSFERASE SUBUNITS ALPHA_BETA"/>
    <property type="match status" value="1"/>
</dbReference>
<keyword evidence="3" id="KW-1133">Transmembrane helix</keyword>
<dbReference type="Pfam" id="PF11380">
    <property type="entry name" value="Stealth_CR2"/>
    <property type="match status" value="1"/>
</dbReference>
<sequence length="465" mass="51595">MRGLTTVVTFGLVVATIVALLSLLDDPATEVVGAWSELSPEGCPVEQLETLRHSAIVYTWVNGKEPCYNERRKAAGLSPGGNSRDKEMGELKYSLRSLLKFAPWLEGPIYIVSPGQIPDWLDMSNPRIKVVDQDDLLPADVVKLPNFDTNVIEQYLHRIPGLTDIFIHMNDDYIFVKDIQPSHLFTCHGGGIRMLTEINHIRHASNAWLASVRNTLQLTDSVYGGQHVYNFMKHAPFVYSRLAHEAIHAKPVFKTALDATAVNQVRTATDLNFPLLHAVYMIEEGSKALGVPYTLNPTSESESTWLLVRLTDSDAGRAEMNNVFSRVLRGDGKELCLALNDEYSTDETAAIVQAFYDKLLPVPGPHERSTPSTLRSNYHGPNCAYDRSVIPYPTKPNLAQAWQTRRSFLPPLRYELSRFFAASSAWEVVAVVGFVGGAAFAAALSVLLYQILHPDTAAENNQKSS</sequence>
<dbReference type="InterPro" id="IPR031357">
    <property type="entry name" value="Stealth_CR3"/>
</dbReference>
<dbReference type="Pfam" id="PF17102">
    <property type="entry name" value="Stealth_CR3"/>
    <property type="match status" value="1"/>
</dbReference>
<feature type="domain" description="Stealth protein CR2 conserved region 2" evidence="5">
    <location>
        <begin position="84"/>
        <end position="189"/>
    </location>
</feature>
<evidence type="ECO:0000256" key="1">
    <source>
        <dbReference type="ARBA" id="ARBA00007583"/>
    </source>
</evidence>
<proteinExistence type="inferred from homology"/>
<dbReference type="InterPro" id="IPR021520">
    <property type="entry name" value="Stealth_CR2"/>
</dbReference>
<evidence type="ECO:0000259" key="6">
    <source>
        <dbReference type="Pfam" id="PF17102"/>
    </source>
</evidence>
<dbReference type="OrthoDB" id="263283at2759"/>